<dbReference type="EMBL" id="CAJNNW010032370">
    <property type="protein sequence ID" value="CAE8712664.1"/>
    <property type="molecule type" value="Genomic_DNA"/>
</dbReference>
<organism evidence="1 2">
    <name type="scientific">Polarella glacialis</name>
    <name type="common">Dinoflagellate</name>
    <dbReference type="NCBI Taxonomy" id="89957"/>
    <lineage>
        <taxon>Eukaryota</taxon>
        <taxon>Sar</taxon>
        <taxon>Alveolata</taxon>
        <taxon>Dinophyceae</taxon>
        <taxon>Suessiales</taxon>
        <taxon>Suessiaceae</taxon>
        <taxon>Polarella</taxon>
    </lineage>
</organism>
<accession>A0A813KXD0</accession>
<sequence length="142" mass="14894">MKGTCSAVACINQEQLSDGQFGLHARSCFKPGEVPLPAAAALPTSVTRCPRASTVWDMLALSNTKQSLSMTAQAVATVERILGETGAMARFSARVDGHESLAASSPCCVARRPCGSLTANSTDRAVLRTIPTSADSLKVYTY</sequence>
<dbReference type="AlphaFoldDB" id="A0A813KXD0"/>
<gene>
    <name evidence="1" type="ORF">PGLA2088_LOCUS37136</name>
</gene>
<protein>
    <submittedName>
        <fullName evidence="1">Uncharacterized protein</fullName>
    </submittedName>
</protein>
<proteinExistence type="predicted"/>
<evidence type="ECO:0000313" key="1">
    <source>
        <dbReference type="EMBL" id="CAE8712664.1"/>
    </source>
</evidence>
<name>A0A813KXD0_POLGL</name>
<evidence type="ECO:0000313" key="2">
    <source>
        <dbReference type="Proteomes" id="UP000626109"/>
    </source>
</evidence>
<dbReference type="Proteomes" id="UP000626109">
    <property type="component" value="Unassembled WGS sequence"/>
</dbReference>
<reference evidence="1" key="1">
    <citation type="submission" date="2021-02" db="EMBL/GenBank/DDBJ databases">
        <authorList>
            <person name="Dougan E. K."/>
            <person name="Rhodes N."/>
            <person name="Thang M."/>
            <person name="Chan C."/>
        </authorList>
    </citation>
    <scope>NUCLEOTIDE SEQUENCE</scope>
</reference>
<comment type="caution">
    <text evidence="1">The sequence shown here is derived from an EMBL/GenBank/DDBJ whole genome shotgun (WGS) entry which is preliminary data.</text>
</comment>